<dbReference type="InParanoid" id="A0A423VZ28"/>
<feature type="compositionally biased region" description="Low complexity" evidence="1">
    <location>
        <begin position="192"/>
        <end position="203"/>
    </location>
</feature>
<accession>A0A423VZ28</accession>
<feature type="compositionally biased region" description="Pro residues" evidence="1">
    <location>
        <begin position="131"/>
        <end position="145"/>
    </location>
</feature>
<feature type="compositionally biased region" description="Pro residues" evidence="1">
    <location>
        <begin position="40"/>
        <end position="64"/>
    </location>
</feature>
<dbReference type="OrthoDB" id="2430277at2759"/>
<dbReference type="Proteomes" id="UP000285146">
    <property type="component" value="Unassembled WGS sequence"/>
</dbReference>
<feature type="domain" description="WH2" evidence="2">
    <location>
        <begin position="5"/>
        <end position="22"/>
    </location>
</feature>
<gene>
    <name evidence="3" type="ORF">VPNG_09041</name>
</gene>
<feature type="region of interest" description="Disordered" evidence="1">
    <location>
        <begin position="20"/>
        <end position="203"/>
    </location>
</feature>
<dbReference type="STRING" id="1230097.A0A423VZ28"/>
<evidence type="ECO:0000256" key="1">
    <source>
        <dbReference type="SAM" id="MobiDB-lite"/>
    </source>
</evidence>
<dbReference type="Pfam" id="PF02205">
    <property type="entry name" value="WH2"/>
    <property type="match status" value="1"/>
</dbReference>
<feature type="compositionally biased region" description="Low complexity" evidence="1">
    <location>
        <begin position="146"/>
        <end position="156"/>
    </location>
</feature>
<comment type="caution">
    <text evidence="3">The sequence shown here is derived from an EMBL/GenBank/DDBJ whole genome shotgun (WGS) entry which is preliminary data.</text>
</comment>
<name>A0A423VZ28_9PEZI</name>
<dbReference type="GO" id="GO:0003779">
    <property type="term" value="F:actin binding"/>
    <property type="evidence" value="ECO:0007669"/>
    <property type="project" value="InterPro"/>
</dbReference>
<dbReference type="PROSITE" id="PS51082">
    <property type="entry name" value="WH2"/>
    <property type="match status" value="1"/>
</dbReference>
<dbReference type="InterPro" id="IPR003124">
    <property type="entry name" value="WH2_dom"/>
</dbReference>
<keyword evidence="4" id="KW-1185">Reference proteome</keyword>
<dbReference type="EMBL" id="LKEB01000068">
    <property type="protein sequence ID" value="ROV96334.1"/>
    <property type="molecule type" value="Genomic_DNA"/>
</dbReference>
<evidence type="ECO:0000313" key="4">
    <source>
        <dbReference type="Proteomes" id="UP000285146"/>
    </source>
</evidence>
<evidence type="ECO:0000259" key="2">
    <source>
        <dbReference type="PROSITE" id="PS51082"/>
    </source>
</evidence>
<sequence>MWRNDEGALLSDITKGKALKKAVTNDRSAPIVGKTSGGPGPSPLGGAPPVPGMRPPGGLAPPAPGNRARSNSDQANRDAPAAPAVESPPQLGGLFAAGMPRLRKTGGGVDTGANRDASYLSDPESSRSSAPKPPTASAPKPPPGAAPAIPGRPTIPGLANHPSIANLRKTGQSEPPKTIPQHPSAICPQRPSSSSSTTSLGTSSANLSSSPAILCCAFLTACPSTAAAFISSTNAAPAGKIPPSSPTTAFRSCGLPEHRLASSHPCCSSIRVKLSNISTTAASSSGRIIAAFTSTEHATATPFEGCAVTSFRSGSFRISGTVDARSKQFCARA</sequence>
<organism evidence="3 4">
    <name type="scientific">Cytospora leucostoma</name>
    <dbReference type="NCBI Taxonomy" id="1230097"/>
    <lineage>
        <taxon>Eukaryota</taxon>
        <taxon>Fungi</taxon>
        <taxon>Dikarya</taxon>
        <taxon>Ascomycota</taxon>
        <taxon>Pezizomycotina</taxon>
        <taxon>Sordariomycetes</taxon>
        <taxon>Sordariomycetidae</taxon>
        <taxon>Diaporthales</taxon>
        <taxon>Cytosporaceae</taxon>
        <taxon>Cytospora</taxon>
    </lineage>
</organism>
<dbReference type="AlphaFoldDB" id="A0A423VZ28"/>
<proteinExistence type="predicted"/>
<reference evidence="3 4" key="1">
    <citation type="submission" date="2015-09" db="EMBL/GenBank/DDBJ databases">
        <title>Host preference determinants of Valsa canker pathogens revealed by comparative genomics.</title>
        <authorList>
            <person name="Yin Z."/>
            <person name="Huang L."/>
        </authorList>
    </citation>
    <scope>NUCLEOTIDE SEQUENCE [LARGE SCALE GENOMIC DNA]</scope>
    <source>
        <strain evidence="3 4">SXYLt</strain>
    </source>
</reference>
<protein>
    <recommendedName>
        <fullName evidence="2">WH2 domain-containing protein</fullName>
    </recommendedName>
</protein>
<evidence type="ECO:0000313" key="3">
    <source>
        <dbReference type="EMBL" id="ROV96334.1"/>
    </source>
</evidence>